<name>A9HCU8_GLUDA</name>
<evidence type="ECO:0000313" key="1">
    <source>
        <dbReference type="EMBL" id="CAP54997.1"/>
    </source>
</evidence>
<sequence>MSRLCNIHISCQFPPAILAGIYGGAFLAVFCGNNKPPYFPIYGGIIPKR</sequence>
<dbReference type="EMBL" id="AM889285">
    <property type="protein sequence ID" value="CAP54997.1"/>
    <property type="molecule type" value="Genomic_DNA"/>
</dbReference>
<organism evidence="1 2">
    <name type="scientific">Gluconacetobacter diazotrophicus (strain ATCC 49037 / DSM 5601 / CCUG 37298 / CIP 103539 / LMG 7603 / PAl5)</name>
    <dbReference type="NCBI Taxonomy" id="272568"/>
    <lineage>
        <taxon>Bacteria</taxon>
        <taxon>Pseudomonadati</taxon>
        <taxon>Pseudomonadota</taxon>
        <taxon>Alphaproteobacteria</taxon>
        <taxon>Acetobacterales</taxon>
        <taxon>Acetobacteraceae</taxon>
        <taxon>Gluconacetobacter</taxon>
    </lineage>
</organism>
<keyword evidence="2" id="KW-1185">Reference proteome</keyword>
<dbReference type="KEGG" id="gdi:GDI1054"/>
<proteinExistence type="predicted"/>
<reference evidence="1 2" key="1">
    <citation type="journal article" date="2009" name="BMC Genomics">
        <title>Complete genome sequence of the sugarcane nitrogen-fixing endophyte Gluconacetobacter diazotrophicus Pal5.</title>
        <authorList>
            <person name="Bertalan M."/>
            <person name="Albano R."/>
            <person name="Padua V."/>
            <person name="Rouws L."/>
            <person name="Rojas C."/>
            <person name="Hemerly A."/>
            <person name="Teixeira K."/>
            <person name="Schwab S."/>
            <person name="Araujo J."/>
            <person name="Oliveira A."/>
            <person name="Franca L."/>
            <person name="Magalhaes V."/>
            <person name="Alqueres S."/>
            <person name="Cardoso A."/>
            <person name="Almeida W."/>
            <person name="Loureiro M.M."/>
            <person name="Nogueira E."/>
            <person name="Cidade D."/>
            <person name="Oliveira D."/>
            <person name="Simao T."/>
            <person name="Macedo J."/>
            <person name="Valadao A."/>
            <person name="Dreschsel M."/>
            <person name="Freitas F."/>
            <person name="Vidal M."/>
            <person name="Guedes H."/>
            <person name="Rodrigues E."/>
            <person name="Meneses C."/>
            <person name="Brioso P."/>
            <person name="Pozzer L."/>
            <person name="Figueiredo D."/>
            <person name="Montano H."/>
            <person name="Junior J."/>
            <person name="Filho G."/>
            <person name="Flores V."/>
            <person name="Ferreira B."/>
            <person name="Branco A."/>
            <person name="Gonzalez P."/>
            <person name="Guillobel H."/>
            <person name="Lemos M."/>
            <person name="Seibel L."/>
            <person name="Macedo J."/>
            <person name="Alves-Ferreira M."/>
            <person name="Sachetto-Martins G."/>
            <person name="Coelho A."/>
            <person name="Santos E."/>
            <person name="Amaral G."/>
            <person name="Neves A."/>
            <person name="Pacheco A.B."/>
            <person name="Carvalho D."/>
            <person name="Lery L."/>
            <person name="Bisch P."/>
            <person name="Rossle S.C."/>
            <person name="Urmenyi T."/>
            <person name="Kruger W.V."/>
            <person name="Martins O."/>
            <person name="Baldani J.I."/>
            <person name="Ferreira P.C."/>
        </authorList>
    </citation>
    <scope>NUCLEOTIDE SEQUENCE [LARGE SCALE GENOMIC DNA]</scope>
    <source>
        <strain evidence="2">ATCC 49037 / DSM 5601 / CCUG 37298 / CIP 103539 / LMG 7603 / PAl5</strain>
    </source>
</reference>
<protein>
    <submittedName>
        <fullName evidence="1">Putative membrane protein</fullName>
    </submittedName>
</protein>
<accession>A9HCU8</accession>
<dbReference type="Proteomes" id="UP000001176">
    <property type="component" value="Chromosome"/>
</dbReference>
<gene>
    <name evidence="1" type="ordered locus">GDI1054</name>
</gene>
<dbReference type="AlphaFoldDB" id="A9HCU8"/>
<evidence type="ECO:0000313" key="2">
    <source>
        <dbReference type="Proteomes" id="UP000001176"/>
    </source>
</evidence>